<dbReference type="AlphaFoldDB" id="A0AAD9Q306"/>
<dbReference type="Proteomes" id="UP001249851">
    <property type="component" value="Unassembled WGS sequence"/>
</dbReference>
<protein>
    <submittedName>
        <fullName evidence="1">Uncharacterized protein</fullName>
    </submittedName>
</protein>
<keyword evidence="2" id="KW-1185">Reference proteome</keyword>
<proteinExistence type="predicted"/>
<sequence>MEKFEEDRTVVAQLVQQWEWKKNLRMNHAVFVSVVDDCQPFLQPGRSPRGLHVLLVEKPILLKD</sequence>
<comment type="caution">
    <text evidence="1">The sequence shown here is derived from an EMBL/GenBank/DDBJ whole genome shotgun (WGS) entry which is preliminary data.</text>
</comment>
<gene>
    <name evidence="1" type="ORF">P5673_024825</name>
</gene>
<organism evidence="1 2">
    <name type="scientific">Acropora cervicornis</name>
    <name type="common">Staghorn coral</name>
    <dbReference type="NCBI Taxonomy" id="6130"/>
    <lineage>
        <taxon>Eukaryota</taxon>
        <taxon>Metazoa</taxon>
        <taxon>Cnidaria</taxon>
        <taxon>Anthozoa</taxon>
        <taxon>Hexacorallia</taxon>
        <taxon>Scleractinia</taxon>
        <taxon>Astrocoeniina</taxon>
        <taxon>Acroporidae</taxon>
        <taxon>Acropora</taxon>
    </lineage>
</organism>
<evidence type="ECO:0000313" key="1">
    <source>
        <dbReference type="EMBL" id="KAK2553837.1"/>
    </source>
</evidence>
<evidence type="ECO:0000313" key="2">
    <source>
        <dbReference type="Proteomes" id="UP001249851"/>
    </source>
</evidence>
<accession>A0AAD9Q306</accession>
<reference evidence="1" key="1">
    <citation type="journal article" date="2023" name="G3 (Bethesda)">
        <title>Whole genome assembly and annotation of the endangered Caribbean coral Acropora cervicornis.</title>
        <authorList>
            <person name="Selwyn J.D."/>
            <person name="Vollmer S.V."/>
        </authorList>
    </citation>
    <scope>NUCLEOTIDE SEQUENCE</scope>
    <source>
        <strain evidence="1">K2</strain>
    </source>
</reference>
<name>A0AAD9Q306_ACRCE</name>
<dbReference type="EMBL" id="JARQWQ010000074">
    <property type="protein sequence ID" value="KAK2553837.1"/>
    <property type="molecule type" value="Genomic_DNA"/>
</dbReference>
<reference evidence="1" key="2">
    <citation type="journal article" date="2023" name="Science">
        <title>Genomic signatures of disease resistance in endangered staghorn corals.</title>
        <authorList>
            <person name="Vollmer S.V."/>
            <person name="Selwyn J.D."/>
            <person name="Despard B.A."/>
            <person name="Roesel C.L."/>
        </authorList>
    </citation>
    <scope>NUCLEOTIDE SEQUENCE</scope>
    <source>
        <strain evidence="1">K2</strain>
    </source>
</reference>